<sequence length="87" mass="9032">MHFQTLATAALGLLAISPATAKCLNGPKRAGDVCLGTNEGNTVCGPGNDGNILKCILAGSRFIWRINGNRCKPGGCEDCKCRNGRVA</sequence>
<protein>
    <submittedName>
        <fullName evidence="2">Uncharacterized protein</fullName>
    </submittedName>
</protein>
<proteinExistence type="predicted"/>
<evidence type="ECO:0000313" key="3">
    <source>
        <dbReference type="Proteomes" id="UP000243723"/>
    </source>
</evidence>
<dbReference type="Proteomes" id="UP000243723">
    <property type="component" value="Unassembled WGS sequence"/>
</dbReference>
<feature type="chain" id="PRO_5015146929" evidence="1">
    <location>
        <begin position="22"/>
        <end position="87"/>
    </location>
</feature>
<evidence type="ECO:0000313" key="2">
    <source>
        <dbReference type="EMBL" id="PSK46171.1"/>
    </source>
</evidence>
<accession>A0A2P7ZDA7</accession>
<comment type="caution">
    <text evidence="2">The sequence shown here is derived from an EMBL/GenBank/DDBJ whole genome shotgun (WGS) entry which is preliminary data.</text>
</comment>
<evidence type="ECO:0000256" key="1">
    <source>
        <dbReference type="SAM" id="SignalP"/>
    </source>
</evidence>
<dbReference type="OrthoDB" id="4789138at2759"/>
<dbReference type="EMBL" id="NHZQ01000236">
    <property type="protein sequence ID" value="PSK46171.1"/>
    <property type="molecule type" value="Genomic_DNA"/>
</dbReference>
<name>A0A2P7ZDA7_9PEZI</name>
<gene>
    <name evidence="2" type="ORF">B9Z65_5139</name>
</gene>
<organism evidence="2 3">
    <name type="scientific">Elsinoe australis</name>
    <dbReference type="NCBI Taxonomy" id="40998"/>
    <lineage>
        <taxon>Eukaryota</taxon>
        <taxon>Fungi</taxon>
        <taxon>Dikarya</taxon>
        <taxon>Ascomycota</taxon>
        <taxon>Pezizomycotina</taxon>
        <taxon>Dothideomycetes</taxon>
        <taxon>Dothideomycetidae</taxon>
        <taxon>Myriangiales</taxon>
        <taxon>Elsinoaceae</taxon>
        <taxon>Elsinoe</taxon>
    </lineage>
</organism>
<reference evidence="2 3" key="1">
    <citation type="submission" date="2017-05" db="EMBL/GenBank/DDBJ databases">
        <title>Draft genome sequence of Elsinoe australis.</title>
        <authorList>
            <person name="Cheng Q."/>
        </authorList>
    </citation>
    <scope>NUCLEOTIDE SEQUENCE [LARGE SCALE GENOMIC DNA]</scope>
    <source>
        <strain evidence="2 3">NL1</strain>
    </source>
</reference>
<feature type="signal peptide" evidence="1">
    <location>
        <begin position="1"/>
        <end position="21"/>
    </location>
</feature>
<keyword evidence="3" id="KW-1185">Reference proteome</keyword>
<keyword evidence="1" id="KW-0732">Signal</keyword>
<dbReference type="AlphaFoldDB" id="A0A2P7ZDA7"/>